<sequence length="74" mass="8670">MWNSTELESDLFENCSCCINRIPLVRSRLERFPALYAGFLKSRLHLYNMYVIRSPLLRSAIPLSTFRFVMVIGL</sequence>
<proteinExistence type="predicted"/>
<name>A0A0V0ZCQ8_9BILA</name>
<accession>A0A0V0ZCQ8</accession>
<organism evidence="1 2">
    <name type="scientific">Trichinella patagoniensis</name>
    <dbReference type="NCBI Taxonomy" id="990121"/>
    <lineage>
        <taxon>Eukaryota</taxon>
        <taxon>Metazoa</taxon>
        <taxon>Ecdysozoa</taxon>
        <taxon>Nematoda</taxon>
        <taxon>Enoplea</taxon>
        <taxon>Dorylaimia</taxon>
        <taxon>Trichinellida</taxon>
        <taxon>Trichinellidae</taxon>
        <taxon>Trichinella</taxon>
    </lineage>
</organism>
<gene>
    <name evidence="1" type="ORF">T12_14273</name>
</gene>
<reference evidence="1 2" key="1">
    <citation type="submission" date="2015-01" db="EMBL/GenBank/DDBJ databases">
        <title>Evolution of Trichinella species and genotypes.</title>
        <authorList>
            <person name="Korhonen P.K."/>
            <person name="Edoardo P."/>
            <person name="Giuseppe L.R."/>
            <person name="Gasser R.B."/>
        </authorList>
    </citation>
    <scope>NUCLEOTIDE SEQUENCE [LARGE SCALE GENOMIC DNA]</scope>
    <source>
        <strain evidence="1">ISS2496</strain>
    </source>
</reference>
<dbReference type="EMBL" id="JYDQ01000237">
    <property type="protein sequence ID" value="KRY10288.1"/>
    <property type="molecule type" value="Genomic_DNA"/>
</dbReference>
<dbReference type="Proteomes" id="UP000054783">
    <property type="component" value="Unassembled WGS sequence"/>
</dbReference>
<dbReference type="AlphaFoldDB" id="A0A0V0ZCQ8"/>
<comment type="caution">
    <text evidence="1">The sequence shown here is derived from an EMBL/GenBank/DDBJ whole genome shotgun (WGS) entry which is preliminary data.</text>
</comment>
<protein>
    <submittedName>
        <fullName evidence="1">Uncharacterized protein</fullName>
    </submittedName>
</protein>
<keyword evidence="2" id="KW-1185">Reference proteome</keyword>
<evidence type="ECO:0000313" key="1">
    <source>
        <dbReference type="EMBL" id="KRY10288.1"/>
    </source>
</evidence>
<evidence type="ECO:0000313" key="2">
    <source>
        <dbReference type="Proteomes" id="UP000054783"/>
    </source>
</evidence>